<dbReference type="EMBL" id="AP026730">
    <property type="protein sequence ID" value="BDQ63946.1"/>
    <property type="molecule type" value="Genomic_DNA"/>
</dbReference>
<name>A0AC59HVZ9_ENTFL</name>
<gene>
    <name evidence="1" type="ORF">EfsSVR2332_40240</name>
</gene>
<reference evidence="1" key="1">
    <citation type="submission" date="2022-08" db="EMBL/GenBank/DDBJ databases">
        <title>Molecular epidemiological analysis of five strains of VanD-type vancomycin-resistant Enterococcus faecalis.</title>
        <authorList>
            <person name="Mimura K."/>
            <person name="Hashimoto Y."/>
            <person name="Tomita H."/>
        </authorList>
    </citation>
    <scope>NUCLEOTIDE SEQUENCE</scope>
    <source>
        <strain evidence="1">SVR2332</strain>
        <plasmid evidence="1">pSVR2332</plasmid>
    </source>
</reference>
<sequence length="667" mass="73973">MSSDEILKILITFDDFLKLANLGADIGRNILFGIARFFLWIVQNLENIMTEMLTFLGFYNDSSLKGEGGLLQTLISFKSFGVGIAILTIGLVLMFGKSSQTRDIPMNVLMLLLMSLMLPTIMSDGMKLVKATQGELSATQGDIGFSTIKNNVTDVFVLADGGWKTTKPENKNYLTDVTGFDVNERILDPDEVENGEVLKYKLRNKQNEEGKEAVELDEGNGGVLGWLIKSMFAPKYYRWKVDWIPLIVTLGVLAFSLVISMVRVGRLGIELAFNELWANVVVFFSFRETKRAKMVLMEIVGGFVMVISIFTMYYVFIYYNSFVFATTTSIWAQLFAVVGGAWFIYDGPAIIQKTLGIDAGLSTAGSFVMGMGAKKAVDQIGSGVKTTVGAATSGTVATAGFVAGLASGNAERKNDEDANLNKFDTDNESEKNTEDTNNAPQDEPSDTQMNDPSKDVSEEPNEAVNDEDIANSKSEEDSDQETSDNTNTLDNQEKNGEDINDSAVDENGTNDGKETEDFESKNTDTETNDQNMSDYDEQENVNDDTPKNTTTANEGQLNDKKMADNEDENSKYTGESSNMEHSDSDSESESPSNSSSEPLENPFKKKVSQMVNTNKYQKNMKNPIGNQVDRYKRNKEFGQEVNEWLAQRKEQKSQQLPKEKRPKNKKG</sequence>
<keyword evidence="1" id="KW-0614">Plasmid</keyword>
<accession>A0AC59HVZ9</accession>
<protein>
    <submittedName>
        <fullName evidence="1">Uncharacterized protein</fullName>
    </submittedName>
</protein>
<proteinExistence type="predicted"/>
<evidence type="ECO:0000313" key="2">
    <source>
        <dbReference type="Proteomes" id="UP001317613"/>
    </source>
</evidence>
<dbReference type="Proteomes" id="UP001317613">
    <property type="component" value="Plasmid pSVR2332"/>
</dbReference>
<geneLocation type="plasmid" evidence="1 2">
    <name>pSVR2332</name>
</geneLocation>
<evidence type="ECO:0000313" key="1">
    <source>
        <dbReference type="EMBL" id="BDQ63946.1"/>
    </source>
</evidence>
<organism evidence="1 2">
    <name type="scientific">Enterococcus faecalis</name>
    <name type="common">Streptococcus faecalis</name>
    <dbReference type="NCBI Taxonomy" id="1351"/>
    <lineage>
        <taxon>Bacteria</taxon>
        <taxon>Bacillati</taxon>
        <taxon>Bacillota</taxon>
        <taxon>Bacilli</taxon>
        <taxon>Lactobacillales</taxon>
        <taxon>Enterococcaceae</taxon>
        <taxon>Enterococcus</taxon>
    </lineage>
</organism>